<evidence type="ECO:0000256" key="1">
    <source>
        <dbReference type="SAM" id="SignalP"/>
    </source>
</evidence>
<name>A0A0G3ENY2_9BURK</name>
<dbReference type="KEGG" id="ptx:ABW99_11225"/>
<reference evidence="3" key="1">
    <citation type="submission" date="2015-06" db="EMBL/GenBank/DDBJ databases">
        <authorList>
            <person name="Lim Y.L."/>
            <person name="Ee R."/>
            <person name="Yong D."/>
            <person name="How K.Y."/>
            <person name="Yin W.F."/>
            <person name="Chan K.G."/>
        </authorList>
    </citation>
    <scope>NUCLEOTIDE SEQUENCE [LARGE SCALE GENOMIC DNA]</scope>
    <source>
        <strain evidence="3">DSM 25325</strain>
    </source>
</reference>
<proteinExistence type="predicted"/>
<accession>A0A0G3ENY2</accession>
<gene>
    <name evidence="2" type="ORF">ABW99_11225</name>
</gene>
<dbReference type="AlphaFoldDB" id="A0A0G3ENY2"/>
<dbReference type="PATRIC" id="fig|445709.3.peg.2387"/>
<evidence type="ECO:0000313" key="2">
    <source>
        <dbReference type="EMBL" id="AKJ68700.1"/>
    </source>
</evidence>
<evidence type="ECO:0000313" key="3">
    <source>
        <dbReference type="Proteomes" id="UP000036700"/>
    </source>
</evidence>
<dbReference type="Proteomes" id="UP000036700">
    <property type="component" value="Chromosome"/>
</dbReference>
<dbReference type="EMBL" id="CP011568">
    <property type="protein sequence ID" value="AKJ68700.1"/>
    <property type="molecule type" value="Genomic_DNA"/>
</dbReference>
<dbReference type="RefSeq" id="WP_047214563.1">
    <property type="nucleotide sequence ID" value="NZ_CP011568.3"/>
</dbReference>
<feature type="signal peptide" evidence="1">
    <location>
        <begin position="1"/>
        <end position="21"/>
    </location>
</feature>
<dbReference type="STRING" id="445709.ABW99_11225"/>
<keyword evidence="1" id="KW-0732">Signal</keyword>
<dbReference type="OrthoDB" id="8781863at2"/>
<feature type="chain" id="PRO_5002553262" evidence="1">
    <location>
        <begin position="22"/>
        <end position="142"/>
    </location>
</feature>
<protein>
    <submittedName>
        <fullName evidence="2">Uncharacterized protein</fullName>
    </submittedName>
</protein>
<keyword evidence="3" id="KW-1185">Reference proteome</keyword>
<sequence length="142" mass="14291">MKKLLLTMAAGAVLVMSSAFAKTESTPAAASVSAVCKDGTSYSGKSMRGACRGHGGVDKAATAKMKAEPKAAAGAATSAAAPAAEKAPAMGGGAGKVWVNNTSKVYHCQGDRFYGKTKNGAYMSEAEAKAKGFRPDHGKACK</sequence>
<organism evidence="2 3">
    <name type="scientific">Pandoraea thiooxydans</name>
    <dbReference type="NCBI Taxonomy" id="445709"/>
    <lineage>
        <taxon>Bacteria</taxon>
        <taxon>Pseudomonadati</taxon>
        <taxon>Pseudomonadota</taxon>
        <taxon>Betaproteobacteria</taxon>
        <taxon>Burkholderiales</taxon>
        <taxon>Burkholderiaceae</taxon>
        <taxon>Pandoraea</taxon>
    </lineage>
</organism>